<dbReference type="AlphaFoldDB" id="Q4RNQ7"/>
<feature type="non-terminal residue" evidence="2">
    <location>
        <position position="61"/>
    </location>
</feature>
<proteinExistence type="predicted"/>
<evidence type="ECO:0000313" key="2">
    <source>
        <dbReference type="EMBL" id="CAG09975.1"/>
    </source>
</evidence>
<dbReference type="OrthoDB" id="295274at2759"/>
<reference evidence="2" key="1">
    <citation type="journal article" date="2004" name="Nature">
        <title>Genome duplication in the teleost fish Tetraodon nigroviridis reveals the early vertebrate proto-karyotype.</title>
        <authorList>
            <person name="Jaillon O."/>
            <person name="Aury J.-M."/>
            <person name="Brunet F."/>
            <person name="Petit J.-L."/>
            <person name="Stange-Thomann N."/>
            <person name="Mauceli E."/>
            <person name="Bouneau L."/>
            <person name="Fischer C."/>
            <person name="Ozouf-Costaz C."/>
            <person name="Bernot A."/>
            <person name="Nicaud S."/>
            <person name="Jaffe D."/>
            <person name="Fisher S."/>
            <person name="Lutfalla G."/>
            <person name="Dossat C."/>
            <person name="Segurens B."/>
            <person name="Dasilva C."/>
            <person name="Salanoubat M."/>
            <person name="Levy M."/>
            <person name="Boudet N."/>
            <person name="Castellano S."/>
            <person name="Anthouard V."/>
            <person name="Jubin C."/>
            <person name="Castelli V."/>
            <person name="Katinka M."/>
            <person name="Vacherie B."/>
            <person name="Biemont C."/>
            <person name="Skalli Z."/>
            <person name="Cattolico L."/>
            <person name="Poulain J."/>
            <person name="De Berardinis V."/>
            <person name="Cruaud C."/>
            <person name="Duprat S."/>
            <person name="Brottier P."/>
            <person name="Coutanceau J.-P."/>
            <person name="Gouzy J."/>
            <person name="Parra G."/>
            <person name="Lardier G."/>
            <person name="Chapple C."/>
            <person name="McKernan K.J."/>
            <person name="McEwan P."/>
            <person name="Bosak S."/>
            <person name="Kellis M."/>
            <person name="Volff J.-N."/>
            <person name="Guigo R."/>
            <person name="Zody M.C."/>
            <person name="Mesirov J."/>
            <person name="Lindblad-Toh K."/>
            <person name="Birren B."/>
            <person name="Nusbaum C."/>
            <person name="Kahn D."/>
            <person name="Robinson-Rechavi M."/>
            <person name="Laudet V."/>
            <person name="Schachter V."/>
            <person name="Quetier F."/>
            <person name="Saurin W."/>
            <person name="Scarpelli C."/>
            <person name="Wincker P."/>
            <person name="Lander E.S."/>
            <person name="Weissenbach J."/>
            <person name="Roest Crollius H."/>
        </authorList>
    </citation>
    <scope>NUCLEOTIDE SEQUENCE [LARGE SCALE GENOMIC DNA]</scope>
</reference>
<name>Q4RNQ7_TETNG</name>
<evidence type="ECO:0000256" key="1">
    <source>
        <dbReference type="SAM" id="MobiDB-lite"/>
    </source>
</evidence>
<feature type="region of interest" description="Disordered" evidence="1">
    <location>
        <begin position="31"/>
        <end position="61"/>
    </location>
</feature>
<organism evidence="2">
    <name type="scientific">Tetraodon nigroviridis</name>
    <name type="common">Spotted green pufferfish</name>
    <name type="synonym">Chelonodon nigroviridis</name>
    <dbReference type="NCBI Taxonomy" id="99883"/>
    <lineage>
        <taxon>Eukaryota</taxon>
        <taxon>Metazoa</taxon>
        <taxon>Chordata</taxon>
        <taxon>Craniata</taxon>
        <taxon>Vertebrata</taxon>
        <taxon>Euteleostomi</taxon>
        <taxon>Actinopterygii</taxon>
        <taxon>Neopterygii</taxon>
        <taxon>Teleostei</taxon>
        <taxon>Neoteleostei</taxon>
        <taxon>Acanthomorphata</taxon>
        <taxon>Eupercaria</taxon>
        <taxon>Tetraodontiformes</taxon>
        <taxon>Tetradontoidea</taxon>
        <taxon>Tetraodontidae</taxon>
        <taxon>Tetraodon</taxon>
    </lineage>
</organism>
<feature type="compositionally biased region" description="Basic and acidic residues" evidence="1">
    <location>
        <begin position="33"/>
        <end position="45"/>
    </location>
</feature>
<protein>
    <submittedName>
        <fullName evidence="2">(spotted green pufferfish) hypothetical protein</fullName>
    </submittedName>
</protein>
<reference evidence="2" key="2">
    <citation type="submission" date="2004-02" db="EMBL/GenBank/DDBJ databases">
        <authorList>
            <consortium name="Genoscope"/>
            <consortium name="Whitehead Institute Centre for Genome Research"/>
        </authorList>
    </citation>
    <scope>NUCLEOTIDE SEQUENCE</scope>
</reference>
<accession>Q4RNQ7</accession>
<comment type="caution">
    <text evidence="2">The sequence shown here is derived from an EMBL/GenBank/DDBJ whole genome shotgun (WGS) entry which is preliminary data.</text>
</comment>
<dbReference type="KEGG" id="tng:GSTEN00031452G001"/>
<dbReference type="EMBL" id="CAAE01015010">
    <property type="protein sequence ID" value="CAG09975.1"/>
    <property type="molecule type" value="Genomic_DNA"/>
</dbReference>
<sequence length="61" mass="6668">FNMSDDKPFQCTAPGCGQLPLDLSPLATPIIRNKTEEPAPLEVHRNSPLPHPESTTSDEKV</sequence>
<gene>
    <name evidence="2" type="ORF">GSTENG00031452001</name>
</gene>